<reference evidence="1" key="1">
    <citation type="journal article" date="2007" name="PLoS ONE">
        <title>The first genome sequence of an elite grapevine cultivar (Pinot noir Vitis vinifera L.): coping with a highly heterozygous genome.</title>
        <authorList>
            <person name="Velasco R."/>
            <person name="Zharkikh A."/>
            <person name="Troggio M."/>
            <person name="Cartwright D.A."/>
            <person name="Cestaro A."/>
            <person name="Pruss D."/>
            <person name="Pindo M."/>
            <person name="FitzGerald L.M."/>
            <person name="Vezzulli S."/>
            <person name="Reid J."/>
            <person name="Malacarne G."/>
            <person name="Iliev D."/>
            <person name="Coppola G."/>
            <person name="Wardell B."/>
            <person name="Micheletti D."/>
            <person name="Macalma T."/>
            <person name="Facci M."/>
            <person name="Mitchell J.T."/>
            <person name="Perazzolli M."/>
            <person name="Eldredge G."/>
            <person name="Gatto P."/>
            <person name="Oyzerski R."/>
            <person name="Moretto M."/>
            <person name="Gutin N."/>
            <person name="Stefanini M."/>
            <person name="Chen Y."/>
            <person name="Segala C."/>
            <person name="Davenport C."/>
            <person name="Dematte L."/>
            <person name="Mraz A."/>
            <person name="Battilana J."/>
            <person name="Stormo K."/>
            <person name="Costa F."/>
            <person name="Tao Q."/>
            <person name="Si-Ammour A."/>
            <person name="Harkins T."/>
            <person name="Lackey A."/>
            <person name="Perbost C."/>
            <person name="Taillon B."/>
            <person name="Stella A."/>
            <person name="Solovyev V."/>
            <person name="Fawcett J.A."/>
            <person name="Sterck L."/>
            <person name="Vandepoele K."/>
            <person name="Grando S.M."/>
            <person name="Toppo S."/>
            <person name="Moser C."/>
            <person name="Lanchbury J."/>
            <person name="Bogden R."/>
            <person name="Skolnick M."/>
            <person name="Sgaramella V."/>
            <person name="Bhatnagar S.K."/>
            <person name="Fontana P."/>
            <person name="Gutin A."/>
            <person name="Van de Peer Y."/>
            <person name="Salamini F."/>
            <person name="Viola R."/>
        </authorList>
    </citation>
    <scope>NUCLEOTIDE SEQUENCE</scope>
</reference>
<evidence type="ECO:0000313" key="1">
    <source>
        <dbReference type="EMBL" id="CAN60989.1"/>
    </source>
</evidence>
<sequence>MVHGIGYVGVVTVWVLVVDDGYGIGDERKMVCMEEKKWVSRCGGVVVETVQGELWVADMESDVVISERMGMKAMGFMGEWLTRTWVWELKHDYRMHG</sequence>
<gene>
    <name evidence="1" type="ORF">VITISV_009626</name>
</gene>
<dbReference type="EMBL" id="AM447934">
    <property type="protein sequence ID" value="CAN60989.1"/>
    <property type="molecule type" value="Genomic_DNA"/>
</dbReference>
<accession>A5B658</accession>
<dbReference type="AlphaFoldDB" id="A5B658"/>
<organism evidence="1">
    <name type="scientific">Vitis vinifera</name>
    <name type="common">Grape</name>
    <dbReference type="NCBI Taxonomy" id="29760"/>
    <lineage>
        <taxon>Eukaryota</taxon>
        <taxon>Viridiplantae</taxon>
        <taxon>Streptophyta</taxon>
        <taxon>Embryophyta</taxon>
        <taxon>Tracheophyta</taxon>
        <taxon>Spermatophyta</taxon>
        <taxon>Magnoliopsida</taxon>
        <taxon>eudicotyledons</taxon>
        <taxon>Gunneridae</taxon>
        <taxon>Pentapetalae</taxon>
        <taxon>rosids</taxon>
        <taxon>Vitales</taxon>
        <taxon>Vitaceae</taxon>
        <taxon>Viteae</taxon>
        <taxon>Vitis</taxon>
    </lineage>
</organism>
<proteinExistence type="predicted"/>
<protein>
    <submittedName>
        <fullName evidence="1">Uncharacterized protein</fullName>
    </submittedName>
</protein>
<name>A5B658_VITVI</name>